<reference evidence="1 2" key="1">
    <citation type="journal article" date="2011" name="Cell">
        <title>The monarch butterfly genome yields insights into long-distance migration.</title>
        <authorList>
            <person name="Zhan S."/>
            <person name="Merlin C."/>
            <person name="Boore J.L."/>
            <person name="Reppert S.M."/>
        </authorList>
    </citation>
    <scope>NUCLEOTIDE SEQUENCE [LARGE SCALE GENOMIC DNA]</scope>
    <source>
        <strain evidence="1">F-2</strain>
    </source>
</reference>
<evidence type="ECO:0000313" key="2">
    <source>
        <dbReference type="Proteomes" id="UP000007151"/>
    </source>
</evidence>
<protein>
    <submittedName>
        <fullName evidence="1">Uncharacterized protein</fullName>
    </submittedName>
</protein>
<name>A0A212EMW4_DANPL</name>
<comment type="caution">
    <text evidence="1">The sequence shown here is derived from an EMBL/GenBank/DDBJ whole genome shotgun (WGS) entry which is preliminary data.</text>
</comment>
<organism evidence="1 2">
    <name type="scientific">Danaus plexippus plexippus</name>
    <dbReference type="NCBI Taxonomy" id="278856"/>
    <lineage>
        <taxon>Eukaryota</taxon>
        <taxon>Metazoa</taxon>
        <taxon>Ecdysozoa</taxon>
        <taxon>Arthropoda</taxon>
        <taxon>Hexapoda</taxon>
        <taxon>Insecta</taxon>
        <taxon>Pterygota</taxon>
        <taxon>Neoptera</taxon>
        <taxon>Endopterygota</taxon>
        <taxon>Lepidoptera</taxon>
        <taxon>Glossata</taxon>
        <taxon>Ditrysia</taxon>
        <taxon>Papilionoidea</taxon>
        <taxon>Nymphalidae</taxon>
        <taxon>Danainae</taxon>
        <taxon>Danaini</taxon>
        <taxon>Danaina</taxon>
        <taxon>Danaus</taxon>
        <taxon>Danaus</taxon>
    </lineage>
</organism>
<keyword evidence="2" id="KW-1185">Reference proteome</keyword>
<sequence length="135" mass="15577">MENIIVITVPEDSIIRRENLLPKNLKAFRGTLSVHQVPWNSFSTKITLRKVSRFLCDADERSIHGKHLGFYHSGQNTCSKNNDTESENLTMLAATAANRKIFFDKNKKNVVLKDITFKDQNYINFHYFNKPSTSI</sequence>
<accession>A0A212EMW4</accession>
<evidence type="ECO:0000313" key="1">
    <source>
        <dbReference type="EMBL" id="OWR42781.1"/>
    </source>
</evidence>
<dbReference type="Proteomes" id="UP000007151">
    <property type="component" value="Unassembled WGS sequence"/>
</dbReference>
<dbReference type="EMBL" id="AGBW02013809">
    <property type="protein sequence ID" value="OWR42781.1"/>
    <property type="molecule type" value="Genomic_DNA"/>
</dbReference>
<dbReference type="KEGG" id="dpl:KGM_211518"/>
<gene>
    <name evidence="1" type="ORF">KGM_211518</name>
</gene>
<dbReference type="AlphaFoldDB" id="A0A212EMW4"/>
<proteinExistence type="predicted"/>
<dbReference type="InParanoid" id="A0A212EMW4"/>